<keyword evidence="3" id="KW-0732">Signal</keyword>
<dbReference type="SMART" id="SM00028">
    <property type="entry name" value="TPR"/>
    <property type="match status" value="3"/>
</dbReference>
<dbReference type="PANTHER" id="PTHR44216">
    <property type="entry name" value="PROTEIN O-MANNOSYL-TRANSFERASE TMTC2"/>
    <property type="match status" value="1"/>
</dbReference>
<dbReference type="InterPro" id="IPR014596">
    <property type="entry name" value="UCP035836"/>
</dbReference>
<dbReference type="Pfam" id="PF13432">
    <property type="entry name" value="TPR_16"/>
    <property type="match status" value="2"/>
</dbReference>
<reference evidence="5" key="1">
    <citation type="journal article" date="2021" name="ISME J.">
        <title>Evolutionary origin and ecological implication of a unique nif island in free-living Bradyrhizobium lineages.</title>
        <authorList>
            <person name="Tao J."/>
        </authorList>
    </citation>
    <scope>NUCLEOTIDE SEQUENCE [LARGE SCALE GENOMIC DNA]</scope>
    <source>
        <strain evidence="5">SZCCT0094</strain>
    </source>
</reference>
<dbReference type="SUPFAM" id="SSF48452">
    <property type="entry name" value="TPR-like"/>
    <property type="match status" value="1"/>
</dbReference>
<dbReference type="EMBL" id="JAFCLK010000060">
    <property type="protein sequence ID" value="MBR1141258.1"/>
    <property type="molecule type" value="Genomic_DNA"/>
</dbReference>
<feature type="signal peptide" evidence="3">
    <location>
        <begin position="1"/>
        <end position="27"/>
    </location>
</feature>
<dbReference type="InterPro" id="IPR052384">
    <property type="entry name" value="TMTC_O-mannosyltransferase"/>
</dbReference>
<keyword evidence="1" id="KW-0802">TPR repeat</keyword>
<feature type="region of interest" description="Disordered" evidence="2">
    <location>
        <begin position="249"/>
        <end position="272"/>
    </location>
</feature>
<evidence type="ECO:0000256" key="3">
    <source>
        <dbReference type="SAM" id="SignalP"/>
    </source>
</evidence>
<proteinExistence type="predicted"/>
<gene>
    <name evidence="4" type="ORF">JQ619_36480</name>
</gene>
<evidence type="ECO:0000256" key="1">
    <source>
        <dbReference type="PROSITE-ProRule" id="PRU00339"/>
    </source>
</evidence>
<keyword evidence="5" id="KW-1185">Reference proteome</keyword>
<evidence type="ECO:0000313" key="5">
    <source>
        <dbReference type="Proteomes" id="UP001314635"/>
    </source>
</evidence>
<sequence length="272" mass="29046">MRQQPPLSRLLASAALLALLAAGLGGCQTVSDVTGSLKSRAEPPPPATPQRAADVYGERYRANPKDAVAAVAYGQALRNNGQREQAVAVLEQATLANPGNKTVLAAYGRALADNGNFKLAFDVLSRAHSPDNPDWRLLSVQGTALDQMGRHDEARRYYESALKIVPGEPSVLSNLGLSYMLTRELPKAEEVLRQAYGSQQADARVRQNLALVVGLQGRFSEAEQIARADLPPDEAAANVAYLKEMIQGQSQGRGKAKSRPGAPVAALSQPEE</sequence>
<dbReference type="Gene3D" id="1.25.40.10">
    <property type="entry name" value="Tetratricopeptide repeat domain"/>
    <property type="match status" value="1"/>
</dbReference>
<evidence type="ECO:0000313" key="4">
    <source>
        <dbReference type="EMBL" id="MBR1141258.1"/>
    </source>
</evidence>
<name>A0ABS5GIT4_9BRAD</name>
<dbReference type="PIRSF" id="PIRSF035836">
    <property type="entry name" value="UCP035836"/>
    <property type="match status" value="1"/>
</dbReference>
<comment type="caution">
    <text evidence="4">The sequence shown here is derived from an EMBL/GenBank/DDBJ whole genome shotgun (WGS) entry which is preliminary data.</text>
</comment>
<dbReference type="PROSITE" id="PS51257">
    <property type="entry name" value="PROKAR_LIPOPROTEIN"/>
    <property type="match status" value="1"/>
</dbReference>
<dbReference type="RefSeq" id="WP_172243507.1">
    <property type="nucleotide sequence ID" value="NZ_JABFDP010000052.1"/>
</dbReference>
<organism evidence="4 5">
    <name type="scientific">Bradyrhizobium denitrificans</name>
    <dbReference type="NCBI Taxonomy" id="2734912"/>
    <lineage>
        <taxon>Bacteria</taxon>
        <taxon>Pseudomonadati</taxon>
        <taxon>Pseudomonadota</taxon>
        <taxon>Alphaproteobacteria</taxon>
        <taxon>Hyphomicrobiales</taxon>
        <taxon>Nitrobacteraceae</taxon>
        <taxon>Bradyrhizobium</taxon>
    </lineage>
</organism>
<dbReference type="InterPro" id="IPR011990">
    <property type="entry name" value="TPR-like_helical_dom_sf"/>
</dbReference>
<feature type="repeat" description="TPR" evidence="1">
    <location>
        <begin position="135"/>
        <end position="168"/>
    </location>
</feature>
<dbReference type="InterPro" id="IPR019734">
    <property type="entry name" value="TPR_rpt"/>
</dbReference>
<dbReference type="Proteomes" id="UP001314635">
    <property type="component" value="Unassembled WGS sequence"/>
</dbReference>
<protein>
    <submittedName>
        <fullName evidence="4">Tetratricopeptide repeat protein</fullName>
    </submittedName>
</protein>
<accession>A0ABS5GIT4</accession>
<dbReference type="PROSITE" id="PS50005">
    <property type="entry name" value="TPR"/>
    <property type="match status" value="1"/>
</dbReference>
<evidence type="ECO:0000256" key="2">
    <source>
        <dbReference type="SAM" id="MobiDB-lite"/>
    </source>
</evidence>
<feature type="chain" id="PRO_5045953691" evidence="3">
    <location>
        <begin position="28"/>
        <end position="272"/>
    </location>
</feature>
<dbReference type="PANTHER" id="PTHR44216:SF3">
    <property type="entry name" value="PROTEIN O-MANNOSYL-TRANSFERASE TMTC2"/>
    <property type="match status" value="1"/>
</dbReference>